<keyword evidence="2" id="KW-0479">Metal-binding</keyword>
<keyword evidence="6" id="KW-0342">GTP-binding</keyword>
<dbReference type="EMBL" id="JADHQD010000004">
    <property type="protein sequence ID" value="MBL6818007.1"/>
    <property type="molecule type" value="Genomic_DNA"/>
</dbReference>
<keyword evidence="1 9" id="KW-0436">Ligase</keyword>
<dbReference type="GO" id="GO:0046872">
    <property type="term" value="F:metal ion binding"/>
    <property type="evidence" value="ECO:0007669"/>
    <property type="project" value="UniProtKB-KW"/>
</dbReference>
<dbReference type="GO" id="GO:0052618">
    <property type="term" value="F:coenzyme F420-0:L-glutamate ligase activity"/>
    <property type="evidence" value="ECO:0007669"/>
    <property type="project" value="UniProtKB-EC"/>
</dbReference>
<keyword evidence="7" id="KW-0464">Manganese</keyword>
<dbReference type="NCBIfam" id="TIGR01916">
    <property type="entry name" value="F420_cofE"/>
    <property type="match status" value="1"/>
</dbReference>
<reference evidence="9" key="1">
    <citation type="submission" date="2020-10" db="EMBL/GenBank/DDBJ databases">
        <title>Microbiome of the Black Sea water column analyzed by genome centric metagenomics.</title>
        <authorList>
            <person name="Cabello-Yeves P.J."/>
            <person name="Callieri C."/>
            <person name="Picazo A."/>
            <person name="Mehrshad M."/>
            <person name="Haro-Moreno J.M."/>
            <person name="Roda-Garcia J."/>
            <person name="Dzembekova N."/>
            <person name="Slabakova V."/>
            <person name="Slabakova N."/>
            <person name="Moncheva S."/>
            <person name="Rodriguez-Valera F."/>
        </authorList>
    </citation>
    <scope>NUCLEOTIDE SEQUENCE</scope>
    <source>
        <strain evidence="9">BS307-5m-G50</strain>
    </source>
</reference>
<organism evidence="9 10">
    <name type="scientific">SAR86 cluster bacterium</name>
    <dbReference type="NCBI Taxonomy" id="2030880"/>
    <lineage>
        <taxon>Bacteria</taxon>
        <taxon>Pseudomonadati</taxon>
        <taxon>Pseudomonadota</taxon>
        <taxon>Gammaproteobacteria</taxon>
        <taxon>SAR86 cluster</taxon>
    </lineage>
</organism>
<comment type="caution">
    <text evidence="9">The sequence shown here is derived from an EMBL/GenBank/DDBJ whole genome shotgun (WGS) entry which is preliminary data.</text>
</comment>
<keyword evidence="3" id="KW-0547">Nucleotide-binding</keyword>
<dbReference type="Proteomes" id="UP000711391">
    <property type="component" value="Unassembled WGS sequence"/>
</dbReference>
<evidence type="ECO:0000313" key="10">
    <source>
        <dbReference type="Proteomes" id="UP000711391"/>
    </source>
</evidence>
<evidence type="ECO:0000256" key="4">
    <source>
        <dbReference type="ARBA" id="ARBA00022842"/>
    </source>
</evidence>
<keyword evidence="5" id="KW-0630">Potassium</keyword>
<dbReference type="GO" id="GO:0005525">
    <property type="term" value="F:GTP binding"/>
    <property type="evidence" value="ECO:0007669"/>
    <property type="project" value="UniProtKB-KW"/>
</dbReference>
<dbReference type="InterPro" id="IPR008225">
    <property type="entry name" value="F420-0_g-glutamyl_ligase"/>
</dbReference>
<name>A0A937I6W6_9GAMM</name>
<evidence type="ECO:0000256" key="3">
    <source>
        <dbReference type="ARBA" id="ARBA00022741"/>
    </source>
</evidence>
<protein>
    <submittedName>
        <fullName evidence="9">Coenzyme F420-0:L-glutamate ligase</fullName>
        <ecNumber evidence="9">6.3.2.31</ecNumber>
    </submittedName>
</protein>
<dbReference type="EC" id="6.3.2.31" evidence="9"/>
<dbReference type="PANTHER" id="PTHR47917">
    <property type="match status" value="1"/>
</dbReference>
<dbReference type="Pfam" id="PF01996">
    <property type="entry name" value="F420_ligase"/>
    <property type="match status" value="1"/>
</dbReference>
<evidence type="ECO:0000256" key="6">
    <source>
        <dbReference type="ARBA" id="ARBA00023134"/>
    </source>
</evidence>
<evidence type="ECO:0000256" key="2">
    <source>
        <dbReference type="ARBA" id="ARBA00022723"/>
    </source>
</evidence>
<evidence type="ECO:0000256" key="1">
    <source>
        <dbReference type="ARBA" id="ARBA00022598"/>
    </source>
</evidence>
<dbReference type="AlphaFoldDB" id="A0A937I6W6"/>
<evidence type="ECO:0000256" key="5">
    <source>
        <dbReference type="ARBA" id="ARBA00022958"/>
    </source>
</evidence>
<evidence type="ECO:0000259" key="8">
    <source>
        <dbReference type="Pfam" id="PF01996"/>
    </source>
</evidence>
<evidence type="ECO:0000313" key="9">
    <source>
        <dbReference type="EMBL" id="MBL6818007.1"/>
    </source>
</evidence>
<dbReference type="PANTHER" id="PTHR47917:SF1">
    <property type="entry name" value="COENZYME F420:L-GLUTAMATE LIGASE"/>
    <property type="match status" value="1"/>
</dbReference>
<proteinExistence type="predicted"/>
<dbReference type="Gene3D" id="3.90.1660.10">
    <property type="entry name" value="CofE-like domain"/>
    <property type="match status" value="1"/>
</dbReference>
<feature type="domain" description="Coenzyme F420:L-glutamate ligase-like" evidence="8">
    <location>
        <begin position="12"/>
        <end position="229"/>
    </location>
</feature>
<gene>
    <name evidence="9" type="primary">cofE</name>
    <name evidence="9" type="ORF">ISQ64_01215</name>
</gene>
<accession>A0A937I6W6</accession>
<dbReference type="SUPFAM" id="SSF144010">
    <property type="entry name" value="CofE-like"/>
    <property type="match status" value="1"/>
</dbReference>
<dbReference type="Gene3D" id="3.30.1330.100">
    <property type="entry name" value="CofE-like"/>
    <property type="match status" value="1"/>
</dbReference>
<sequence length="254" mass="28245">MNHLSIHALEDFPLIRPNDNLSSIIIDSIINNNISIDDGDVILIAQKVVSKSENRYKDLSKINPSEEAINIAKSLNRDPAFIQLILDESNEILSTDKNVIIVEHKLGYININAGIDRSNISKNKNLVLLLPENPKKSATYIHSQISKQLKKDISIIITDSMTRPYRAGITNFAIASSNIQSLIDLRGEEDIFGNKLLATEIAIADELAAASGLLMGQGNDMKPVVIIKGFDRSKYSINNAFDLIINKDDDLYRF</sequence>
<keyword evidence="4" id="KW-0460">Magnesium</keyword>
<evidence type="ECO:0000256" key="7">
    <source>
        <dbReference type="ARBA" id="ARBA00023211"/>
    </source>
</evidence>
<dbReference type="InterPro" id="IPR002847">
    <property type="entry name" value="F420-0_gamma-glut_ligase-dom"/>
</dbReference>